<comment type="caution">
    <text evidence="9">The sequence shown here is derived from an EMBL/GenBank/DDBJ whole genome shotgun (WGS) entry which is preliminary data.</text>
</comment>
<dbReference type="GO" id="GO:0032456">
    <property type="term" value="P:endocytic recycling"/>
    <property type="evidence" value="ECO:0007669"/>
    <property type="project" value="TreeGrafter"/>
</dbReference>
<evidence type="ECO:0000256" key="1">
    <source>
        <dbReference type="ARBA" id="ARBA00004601"/>
    </source>
</evidence>
<dbReference type="GO" id="GO:0019905">
    <property type="term" value="F:syntaxin binding"/>
    <property type="evidence" value="ECO:0007669"/>
    <property type="project" value="TreeGrafter"/>
</dbReference>
<dbReference type="GO" id="GO:0016491">
    <property type="term" value="F:oxidoreductase activity"/>
    <property type="evidence" value="ECO:0007669"/>
    <property type="project" value="InterPro"/>
</dbReference>
<dbReference type="Proteomes" id="UP001362999">
    <property type="component" value="Unassembled WGS sequence"/>
</dbReference>
<dbReference type="GO" id="GO:0042147">
    <property type="term" value="P:retrograde transport, endosome to Golgi"/>
    <property type="evidence" value="ECO:0007669"/>
    <property type="project" value="TreeGrafter"/>
</dbReference>
<evidence type="ECO:0000259" key="7">
    <source>
        <dbReference type="Pfam" id="PF07992"/>
    </source>
</evidence>
<dbReference type="Pfam" id="PF20655">
    <property type="entry name" value="Vps52_C"/>
    <property type="match status" value="2"/>
</dbReference>
<protein>
    <submittedName>
        <fullName evidence="9">Vacuolar sorting protein</fullName>
    </submittedName>
</protein>
<dbReference type="InterPro" id="IPR048361">
    <property type="entry name" value="Vps52_C"/>
</dbReference>
<dbReference type="GO" id="GO:0006896">
    <property type="term" value="P:Golgi to vacuole transport"/>
    <property type="evidence" value="ECO:0007669"/>
    <property type="project" value="TreeGrafter"/>
</dbReference>
<dbReference type="GO" id="GO:0000938">
    <property type="term" value="C:GARP complex"/>
    <property type="evidence" value="ECO:0007669"/>
    <property type="project" value="TreeGrafter"/>
</dbReference>
<keyword evidence="5" id="KW-0333">Golgi apparatus</keyword>
<dbReference type="InterPro" id="IPR023753">
    <property type="entry name" value="FAD/NAD-binding_dom"/>
</dbReference>
<comment type="subcellular location">
    <subcellularLocation>
        <location evidence="1">Golgi apparatus</location>
        <location evidence="1">trans-Golgi network</location>
    </subcellularLocation>
</comment>
<dbReference type="Pfam" id="PF07992">
    <property type="entry name" value="Pyr_redox_2"/>
    <property type="match status" value="1"/>
</dbReference>
<dbReference type="PANTHER" id="PTHR14190:SF7">
    <property type="entry name" value="VACUOLAR PROTEIN SORTING-ASSOCIATED PROTEIN 52 HOMOLOG"/>
    <property type="match status" value="1"/>
</dbReference>
<evidence type="ECO:0000256" key="4">
    <source>
        <dbReference type="ARBA" id="ARBA00022927"/>
    </source>
</evidence>
<dbReference type="AlphaFoldDB" id="A0AAW0DR14"/>
<reference evidence="9 10" key="1">
    <citation type="journal article" date="2024" name="J Genomics">
        <title>Draft genome sequencing and assembly of Favolaschia claudopus CIRM-BRFM 2984 isolated from oak limbs.</title>
        <authorList>
            <person name="Navarro D."/>
            <person name="Drula E."/>
            <person name="Chaduli D."/>
            <person name="Cazenave R."/>
            <person name="Ahrendt S."/>
            <person name="Wang J."/>
            <person name="Lipzen A."/>
            <person name="Daum C."/>
            <person name="Barry K."/>
            <person name="Grigoriev I.V."/>
            <person name="Favel A."/>
            <person name="Rosso M.N."/>
            <person name="Martin F."/>
        </authorList>
    </citation>
    <scope>NUCLEOTIDE SEQUENCE [LARGE SCALE GENOMIC DNA]</scope>
    <source>
        <strain evidence="9 10">CIRM-BRFM 2984</strain>
    </source>
</reference>
<dbReference type="EMBL" id="JAWWNJ010000006">
    <property type="protein sequence ID" value="KAK7054205.1"/>
    <property type="molecule type" value="Genomic_DNA"/>
</dbReference>
<feature type="domain" description="Vps52 coiled-coil" evidence="6">
    <location>
        <begin position="420"/>
        <end position="584"/>
    </location>
</feature>
<dbReference type="Gene3D" id="3.50.50.100">
    <property type="match status" value="1"/>
</dbReference>
<evidence type="ECO:0000259" key="6">
    <source>
        <dbReference type="Pfam" id="PF04129"/>
    </source>
</evidence>
<evidence type="ECO:0000313" key="10">
    <source>
        <dbReference type="Proteomes" id="UP001362999"/>
    </source>
</evidence>
<feature type="domain" description="Vps52 C-terminal" evidence="8">
    <location>
        <begin position="799"/>
        <end position="929"/>
    </location>
</feature>
<evidence type="ECO:0000256" key="5">
    <source>
        <dbReference type="ARBA" id="ARBA00023034"/>
    </source>
</evidence>
<dbReference type="Pfam" id="PF04129">
    <property type="entry name" value="Vps52_CC"/>
    <property type="match status" value="1"/>
</dbReference>
<name>A0AAW0DR14_9AGAR</name>
<evidence type="ECO:0000256" key="2">
    <source>
        <dbReference type="ARBA" id="ARBA00008180"/>
    </source>
</evidence>
<dbReference type="PRINTS" id="PR00368">
    <property type="entry name" value="FADPNR"/>
</dbReference>
<proteinExistence type="inferred from homology"/>
<sequence>MATVQTKPNIVVLGGSYVGMRFVDTIAPEVFQTHHTVLLEKNSHFHHLFAFPRFAAIPLPSNRALIPYTNAFHAAPPGSTSIVHGTAAQILPDKVVLQTGETIPYEYLVMATGTGYMPLSSRSKVDLVAIGKALQTRVGEAQRVVVVGGGAYGVQLAFDAKEYYPAKSVTLIHSRDQLLNRFHPELHNIMMKKLEEAGVEVILGQRVKLPEGGHFPLAGPSYNVELADGRLIPADVAISCIGAIPLSTPIQSLSPALIDASGFVRVKKTLQVEDDSHSNVFAIGDVAATGANKNARSGAAQAQVVANNIKKMIQGESATEEYTPSPPAIHMSTGLWSWILFCNPNSLNEKPFVEFQDKSGLKDALDEIPRDRETPRPELDLPHNTLVFPPSLLPTTMSEFSEQTLVPPEPNSFYRSRAKEYVELHDQVETSVTLLDSLENFLSTFQKDLSAVSGQISDLQDRSKDIEYRLKSRRKIEKPLSNLITDITVPPYLATLILDSDVGESWILGIEEFERRLDTAKGRSRVKAARDVGEVSEGLRIVAATKLRAFFLALFQPIRSNVTTNMQVMQTSVLIKYKPLYAFLQRQAPGVAQEVHRSYVGAARVYYETGFRRYARSLGWIKARTVEKPETIVTSERAQDQALDPERLAYGKLEGPPVTLAYMADDKAHKEPVEALVRSLLLVFMDNATAEYSFVTSFFRVDAVVQQEHDNALFSPGLLSPGGGERRMSVAGSEHGGARRARAGSVMSASGMQSLAAAVKEEQATFDATWKQIMDPVLEYIQASPCDSLLLADGTFIATVLDPVPPVIPLLTFIRLTEDIMTEVQKRACPPAESFVFTLRLKMWPVFQKAMTEHVDALKKLAEGATTGYFSRAVATTDAVVANICRRYVVMFNSFVTLTEQAEETMIFSNLLRLRQELTKLIARHTETSDPVAKAMAQSTIYESLLQGLSRGTHLTAHPKAQQEIAFWANLEEEARRKIAARSQLGRR</sequence>
<dbReference type="SUPFAM" id="SSF51905">
    <property type="entry name" value="FAD/NAD(P)-binding domain"/>
    <property type="match status" value="1"/>
</dbReference>
<evidence type="ECO:0000256" key="3">
    <source>
        <dbReference type="ARBA" id="ARBA00022448"/>
    </source>
</evidence>
<feature type="domain" description="FAD/NAD(P)-binding" evidence="7">
    <location>
        <begin position="9"/>
        <end position="296"/>
    </location>
</feature>
<evidence type="ECO:0000259" key="8">
    <source>
        <dbReference type="Pfam" id="PF20655"/>
    </source>
</evidence>
<accession>A0AAW0DR14</accession>
<comment type="similarity">
    <text evidence="2">Belongs to the VPS52 family.</text>
</comment>
<evidence type="ECO:0000313" key="9">
    <source>
        <dbReference type="EMBL" id="KAK7054205.1"/>
    </source>
</evidence>
<organism evidence="9 10">
    <name type="scientific">Favolaschia claudopus</name>
    <dbReference type="NCBI Taxonomy" id="2862362"/>
    <lineage>
        <taxon>Eukaryota</taxon>
        <taxon>Fungi</taxon>
        <taxon>Dikarya</taxon>
        <taxon>Basidiomycota</taxon>
        <taxon>Agaricomycotina</taxon>
        <taxon>Agaricomycetes</taxon>
        <taxon>Agaricomycetidae</taxon>
        <taxon>Agaricales</taxon>
        <taxon>Marasmiineae</taxon>
        <taxon>Mycenaceae</taxon>
        <taxon>Favolaschia</taxon>
    </lineage>
</organism>
<gene>
    <name evidence="9" type="ORF">R3P38DRAFT_3343679</name>
</gene>
<dbReference type="InterPro" id="IPR007258">
    <property type="entry name" value="Vps52"/>
</dbReference>
<dbReference type="PANTHER" id="PTHR14190">
    <property type="entry name" value="SUPPRESSOR OF ACTIN MUTATIONS 2/VACUOLAR PROTEIN SORTING 52"/>
    <property type="match status" value="1"/>
</dbReference>
<dbReference type="GO" id="GO:0015031">
    <property type="term" value="P:protein transport"/>
    <property type="evidence" value="ECO:0007669"/>
    <property type="project" value="UniProtKB-KW"/>
</dbReference>
<keyword evidence="10" id="KW-1185">Reference proteome</keyword>
<dbReference type="GO" id="GO:0005829">
    <property type="term" value="C:cytosol"/>
    <property type="evidence" value="ECO:0007669"/>
    <property type="project" value="GOC"/>
</dbReference>
<dbReference type="InterPro" id="IPR036188">
    <property type="entry name" value="FAD/NAD-bd_sf"/>
</dbReference>
<feature type="domain" description="Vps52 C-terminal" evidence="8">
    <location>
        <begin position="656"/>
        <end position="713"/>
    </location>
</feature>
<dbReference type="InterPro" id="IPR048319">
    <property type="entry name" value="Vps52_CC"/>
</dbReference>
<keyword evidence="3" id="KW-0813">Transport</keyword>
<keyword evidence="4" id="KW-0653">Protein transport</keyword>